<evidence type="ECO:0000256" key="4">
    <source>
        <dbReference type="ARBA" id="ARBA00022801"/>
    </source>
</evidence>
<dbReference type="SUPFAM" id="SSF48452">
    <property type="entry name" value="TPR-like"/>
    <property type="match status" value="1"/>
</dbReference>
<sequence>MRASVVICQALKARGGNHAMMLFLPLGVDNTELERLPRVSITIAAICIVAFFISWVIPSNPLGVGENELRSLLEQSLEHPDLEFPPACAERLLSDSGRRLVRNMHQRVAESDGAESVTNRQQGLNERCEELIAQHDSSLLSRFSLVPARGLAQPGWLTYMFLHLGWMHLLGNLLFFYVTSLLLEDAWGRPLFAGFYVVGGLVAGVAHYAIDPSSESVMVGASGAVAACMGAFCLRFAQRRVRIGYFVWLLKIFRGTFPVPGWVWGGLWFGNEVLNYYLLGNNTGVAVMAHIGGFVFGFAGASLLRVTQLEERVVAPALAAKQGGWVADPRLAEAQEALDKGDRTAARAGFQRLLKTQPDHTDALLSLGRMDLEDGKTQAGTARVERALHTLAGRASTDALWFAMEPLVSLLPIDALRPASAWKLAQALDTEDAPPASLETTEALYSVAGGGAGIIAVRALIRATELRMAHYKDLERAADYLARAKPLLTGEAASAGDRVRELDAEITRVLEENAWKKRDAAPTPTVDAPPAPPRVFPCRIVGMTAMALTVEAANGQRRTMAMTEVLAIAVGMLPVAGPPGTSPRQTVLTDLVLSWGSANEGPRVLRVNVAGLALNHFYPGVAPREAYARFLADMLERTNANALPDASSLKQGQYPRFNSEAELSQHYYGGSAAAA</sequence>
<evidence type="ECO:0000313" key="10">
    <source>
        <dbReference type="Proteomes" id="UP000002402"/>
    </source>
</evidence>
<dbReference type="Pfam" id="PF01694">
    <property type="entry name" value="Rhomboid"/>
    <property type="match status" value="1"/>
</dbReference>
<feature type="transmembrane region" description="Helical" evidence="7">
    <location>
        <begin position="190"/>
        <end position="210"/>
    </location>
</feature>
<protein>
    <submittedName>
        <fullName evidence="9">Rhomboid family protein</fullName>
    </submittedName>
</protein>
<keyword evidence="4" id="KW-0378">Hydrolase</keyword>
<dbReference type="STRING" id="246197.MXAN_1119"/>
<name>Q1DD94_MYXXD</name>
<keyword evidence="10" id="KW-1185">Reference proteome</keyword>
<keyword evidence="5 7" id="KW-1133">Transmembrane helix</keyword>
<evidence type="ECO:0000256" key="5">
    <source>
        <dbReference type="ARBA" id="ARBA00022989"/>
    </source>
</evidence>
<evidence type="ECO:0000256" key="1">
    <source>
        <dbReference type="ARBA" id="ARBA00004141"/>
    </source>
</evidence>
<evidence type="ECO:0000256" key="7">
    <source>
        <dbReference type="SAM" id="Phobius"/>
    </source>
</evidence>
<evidence type="ECO:0000313" key="9">
    <source>
        <dbReference type="EMBL" id="ABF86383.1"/>
    </source>
</evidence>
<dbReference type="EMBL" id="CP000113">
    <property type="protein sequence ID" value="ABF86383.1"/>
    <property type="molecule type" value="Genomic_DNA"/>
</dbReference>
<gene>
    <name evidence="9" type="ordered locus">MXAN_1119</name>
</gene>
<accession>Q1DD94</accession>
<evidence type="ECO:0000256" key="2">
    <source>
        <dbReference type="ARBA" id="ARBA00009045"/>
    </source>
</evidence>
<dbReference type="Gene3D" id="1.20.1540.10">
    <property type="entry name" value="Rhomboid-like"/>
    <property type="match status" value="1"/>
</dbReference>
<dbReference type="eggNOG" id="COG0705">
    <property type="taxonomic scope" value="Bacteria"/>
</dbReference>
<keyword evidence="6 7" id="KW-0472">Membrane</keyword>
<dbReference type="KEGG" id="mxa:MXAN_1119"/>
<dbReference type="AlphaFoldDB" id="Q1DD94"/>
<dbReference type="SUPFAM" id="SSF144091">
    <property type="entry name" value="Rhomboid-like"/>
    <property type="match status" value="1"/>
</dbReference>
<dbReference type="MEROPS" id="S54.027"/>
<evidence type="ECO:0000259" key="8">
    <source>
        <dbReference type="Pfam" id="PF01694"/>
    </source>
</evidence>
<feature type="transmembrane region" description="Helical" evidence="7">
    <location>
        <begin position="39"/>
        <end position="57"/>
    </location>
</feature>
<dbReference type="GO" id="GO:0004252">
    <property type="term" value="F:serine-type endopeptidase activity"/>
    <property type="evidence" value="ECO:0007669"/>
    <property type="project" value="InterPro"/>
</dbReference>
<dbReference type="GO" id="GO:0016020">
    <property type="term" value="C:membrane"/>
    <property type="evidence" value="ECO:0007669"/>
    <property type="project" value="UniProtKB-SubCell"/>
</dbReference>
<dbReference type="InterPro" id="IPR011990">
    <property type="entry name" value="TPR-like_helical_dom_sf"/>
</dbReference>
<feature type="transmembrane region" description="Helical" evidence="7">
    <location>
        <begin position="246"/>
        <end position="265"/>
    </location>
</feature>
<dbReference type="InterPro" id="IPR022764">
    <property type="entry name" value="Peptidase_S54_rhomboid_dom"/>
</dbReference>
<dbReference type="Gene3D" id="1.25.40.10">
    <property type="entry name" value="Tetratricopeptide repeat domain"/>
    <property type="match status" value="1"/>
</dbReference>
<keyword evidence="3 7" id="KW-0812">Transmembrane</keyword>
<dbReference type="InterPro" id="IPR050925">
    <property type="entry name" value="Rhomboid_protease_S54"/>
</dbReference>
<dbReference type="EnsemblBacteria" id="ABF86383">
    <property type="protein sequence ID" value="ABF86383"/>
    <property type="gene ID" value="MXAN_1119"/>
</dbReference>
<evidence type="ECO:0000256" key="3">
    <source>
        <dbReference type="ARBA" id="ARBA00022692"/>
    </source>
</evidence>
<reference evidence="9 10" key="1">
    <citation type="journal article" date="2006" name="Proc. Natl. Acad. Sci. U.S.A.">
        <title>Evolution of sensory complexity recorded in a myxobacterial genome.</title>
        <authorList>
            <person name="Goldman B.S."/>
            <person name="Nierman W.C."/>
            <person name="Kaiser D."/>
            <person name="Slater S.C."/>
            <person name="Durkin A.S."/>
            <person name="Eisen J.A."/>
            <person name="Ronning C.M."/>
            <person name="Barbazuk W.B."/>
            <person name="Blanchard M."/>
            <person name="Field C."/>
            <person name="Halling C."/>
            <person name="Hinkle G."/>
            <person name="Iartchuk O."/>
            <person name="Kim H.S."/>
            <person name="Mackenzie C."/>
            <person name="Madupu R."/>
            <person name="Miller N."/>
            <person name="Shvartsbeyn A."/>
            <person name="Sullivan S.A."/>
            <person name="Vaudin M."/>
            <person name="Wiegand R."/>
            <person name="Kaplan H.B."/>
        </authorList>
    </citation>
    <scope>NUCLEOTIDE SEQUENCE [LARGE SCALE GENOMIC DNA]</scope>
    <source>
        <strain evidence="10">DK1622</strain>
    </source>
</reference>
<proteinExistence type="inferred from homology"/>
<comment type="similarity">
    <text evidence="2">Belongs to the peptidase S54 family.</text>
</comment>
<dbReference type="Proteomes" id="UP000002402">
    <property type="component" value="Chromosome"/>
</dbReference>
<dbReference type="HOGENOM" id="CLU_416091_0_0_7"/>
<dbReference type="PANTHER" id="PTHR43731:SF14">
    <property type="entry name" value="PRESENILIN-ASSOCIATED RHOMBOID-LIKE PROTEIN, MITOCHONDRIAL"/>
    <property type="match status" value="1"/>
</dbReference>
<feature type="domain" description="Peptidase S54 rhomboid" evidence="8">
    <location>
        <begin position="156"/>
        <end position="302"/>
    </location>
</feature>
<dbReference type="PANTHER" id="PTHR43731">
    <property type="entry name" value="RHOMBOID PROTEASE"/>
    <property type="match status" value="1"/>
</dbReference>
<comment type="subcellular location">
    <subcellularLocation>
        <location evidence="1">Membrane</location>
        <topology evidence="1">Multi-pass membrane protein</topology>
    </subcellularLocation>
</comment>
<organism evidence="9 10">
    <name type="scientific">Myxococcus xanthus (strain DK1622)</name>
    <dbReference type="NCBI Taxonomy" id="246197"/>
    <lineage>
        <taxon>Bacteria</taxon>
        <taxon>Pseudomonadati</taxon>
        <taxon>Myxococcota</taxon>
        <taxon>Myxococcia</taxon>
        <taxon>Myxococcales</taxon>
        <taxon>Cystobacterineae</taxon>
        <taxon>Myxococcaceae</taxon>
        <taxon>Myxococcus</taxon>
    </lineage>
</organism>
<evidence type="ECO:0000256" key="6">
    <source>
        <dbReference type="ARBA" id="ARBA00023136"/>
    </source>
</evidence>
<feature type="transmembrane region" description="Helical" evidence="7">
    <location>
        <begin position="216"/>
        <end position="234"/>
    </location>
</feature>
<feature type="transmembrane region" description="Helical" evidence="7">
    <location>
        <begin position="285"/>
        <end position="304"/>
    </location>
</feature>
<dbReference type="InterPro" id="IPR035952">
    <property type="entry name" value="Rhomboid-like_sf"/>
</dbReference>
<dbReference type="OrthoDB" id="5482220at2"/>
<feature type="transmembrane region" description="Helical" evidence="7">
    <location>
        <begin position="156"/>
        <end position="178"/>
    </location>
</feature>